<dbReference type="Proteomes" id="UP000192639">
    <property type="component" value="Unassembled WGS sequence"/>
</dbReference>
<protein>
    <submittedName>
        <fullName evidence="1">Uncharacterized protein</fullName>
    </submittedName>
</protein>
<accession>A0A1Y1S591</accession>
<reference evidence="1 2" key="1">
    <citation type="journal article" date="2017" name="Environ. Microbiol.">
        <title>Decay of the glycolytic pathway and adaptation to intranuclear parasitism within Enterocytozoonidae microsporidia.</title>
        <authorList>
            <person name="Wiredu Boakye D."/>
            <person name="Jaroenlak P."/>
            <person name="Prachumwat A."/>
            <person name="Williams T.A."/>
            <person name="Bateman K.S."/>
            <person name="Itsathitphaisarn O."/>
            <person name="Sritunyalucksana K."/>
            <person name="Paszkiewicz K.H."/>
            <person name="Moore K.A."/>
            <person name="Stentiford G.D."/>
            <person name="Williams B.A."/>
        </authorList>
    </citation>
    <scope>NUCLEOTIDE SEQUENCE [LARGE SCALE GENOMIC DNA]</scope>
    <source>
        <strain evidence="1 2">GB1</strain>
    </source>
</reference>
<organism evidence="1 2">
    <name type="scientific">Enterospora canceri</name>
    <dbReference type="NCBI Taxonomy" id="1081671"/>
    <lineage>
        <taxon>Eukaryota</taxon>
        <taxon>Fungi</taxon>
        <taxon>Fungi incertae sedis</taxon>
        <taxon>Microsporidia</taxon>
        <taxon>Enterocytozoonidae</taxon>
        <taxon>Enterospora</taxon>
    </lineage>
</organism>
<dbReference type="VEuPathDB" id="MicrosporidiaDB:ECANGB1_218"/>
<dbReference type="EMBL" id="LWDP01000110">
    <property type="protein sequence ID" value="ORD93315.1"/>
    <property type="molecule type" value="Genomic_DNA"/>
</dbReference>
<evidence type="ECO:0000313" key="1">
    <source>
        <dbReference type="EMBL" id="ORD93315.1"/>
    </source>
</evidence>
<proteinExistence type="predicted"/>
<sequence>MVALLFYEIILTAMQEECIETVHFDANEPVLYEIPNCGKAYSHESGKAIITVFDEQVAKSEIEVNKELLRLGFVTQEARVVQYSENNQMKWALLTPRWGDMANENKQIRQTMEATRRFIGGTSMVFGSINNITREKVKGFMDKFASQIPVLIVNGIIFDESCYNIIIMDTVHEKIKILNCFSVDST</sequence>
<name>A0A1Y1S591_9MICR</name>
<dbReference type="AlphaFoldDB" id="A0A1Y1S591"/>
<comment type="caution">
    <text evidence="1">The sequence shown here is derived from an EMBL/GenBank/DDBJ whole genome shotgun (WGS) entry which is preliminary data.</text>
</comment>
<keyword evidence="2" id="KW-1185">Reference proteome</keyword>
<evidence type="ECO:0000313" key="2">
    <source>
        <dbReference type="Proteomes" id="UP000192639"/>
    </source>
</evidence>
<gene>
    <name evidence="1" type="ORF">ECANGB1_218</name>
</gene>